<keyword evidence="4" id="KW-0812">Transmembrane</keyword>
<dbReference type="InterPro" id="IPR027417">
    <property type="entry name" value="P-loop_NTPase"/>
</dbReference>
<evidence type="ECO:0000256" key="1">
    <source>
        <dbReference type="ARBA" id="ARBA00022448"/>
    </source>
</evidence>
<dbReference type="CDD" id="cd03255">
    <property type="entry name" value="ABC_MJ0796_LolCDE_FtsE"/>
    <property type="match status" value="1"/>
</dbReference>
<feature type="transmembrane region" description="Helical" evidence="4">
    <location>
        <begin position="254"/>
        <end position="278"/>
    </location>
</feature>
<keyword evidence="7" id="KW-1185">Reference proteome</keyword>
<feature type="transmembrane region" description="Helical" evidence="4">
    <location>
        <begin position="478"/>
        <end position="497"/>
    </location>
</feature>
<evidence type="ECO:0000256" key="2">
    <source>
        <dbReference type="ARBA" id="ARBA00022741"/>
    </source>
</evidence>
<dbReference type="PANTHER" id="PTHR24220:SF692">
    <property type="entry name" value="ABC TRANSPORTER DOMAIN-CONTAINING PROTEIN"/>
    <property type="match status" value="1"/>
</dbReference>
<dbReference type="GO" id="GO:0005524">
    <property type="term" value="F:ATP binding"/>
    <property type="evidence" value="ECO:0007669"/>
    <property type="project" value="UniProtKB-KW"/>
</dbReference>
<keyword evidence="4" id="KW-1133">Transmembrane helix</keyword>
<dbReference type="Gene3D" id="3.40.50.300">
    <property type="entry name" value="P-loop containing nucleotide triphosphate hydrolases"/>
    <property type="match status" value="1"/>
</dbReference>
<dbReference type="SUPFAM" id="SSF52540">
    <property type="entry name" value="P-loop containing nucleoside triphosphate hydrolases"/>
    <property type="match status" value="1"/>
</dbReference>
<gene>
    <name evidence="6" type="ORF">CBF31_00840</name>
</gene>
<keyword evidence="1" id="KW-0813">Transport</keyword>
<dbReference type="Pfam" id="PF00005">
    <property type="entry name" value="ABC_tran"/>
    <property type="match status" value="1"/>
</dbReference>
<comment type="caution">
    <text evidence="6">The sequence shown here is derived from an EMBL/GenBank/DDBJ whole genome shotgun (WGS) entry which is preliminary data.</text>
</comment>
<accession>A0A430ABH1</accession>
<organism evidence="6 7">
    <name type="scientific">Vagococcus fessus</name>
    <dbReference type="NCBI Taxonomy" id="120370"/>
    <lineage>
        <taxon>Bacteria</taxon>
        <taxon>Bacillati</taxon>
        <taxon>Bacillota</taxon>
        <taxon>Bacilli</taxon>
        <taxon>Lactobacillales</taxon>
        <taxon>Enterococcaceae</taxon>
        <taxon>Vagococcus</taxon>
    </lineage>
</organism>
<evidence type="ECO:0000313" key="6">
    <source>
        <dbReference type="EMBL" id="RSU04594.1"/>
    </source>
</evidence>
<dbReference type="PANTHER" id="PTHR24220">
    <property type="entry name" value="IMPORT ATP-BINDING PROTEIN"/>
    <property type="match status" value="1"/>
</dbReference>
<feature type="transmembrane region" description="Helical" evidence="4">
    <location>
        <begin position="532"/>
        <end position="551"/>
    </location>
</feature>
<dbReference type="InterPro" id="IPR015854">
    <property type="entry name" value="ABC_transpr_LolD-like"/>
</dbReference>
<dbReference type="InterPro" id="IPR003439">
    <property type="entry name" value="ABC_transporter-like_ATP-bd"/>
</dbReference>
<keyword evidence="3" id="KW-0067">ATP-binding</keyword>
<evidence type="ECO:0000259" key="5">
    <source>
        <dbReference type="PROSITE" id="PS50893"/>
    </source>
</evidence>
<evidence type="ECO:0000313" key="7">
    <source>
        <dbReference type="Proteomes" id="UP000287101"/>
    </source>
</evidence>
<feature type="domain" description="ABC transporter" evidence="5">
    <location>
        <begin position="2"/>
        <end position="234"/>
    </location>
</feature>
<dbReference type="EMBL" id="NGJY01000001">
    <property type="protein sequence ID" value="RSU04594.1"/>
    <property type="molecule type" value="Genomic_DNA"/>
</dbReference>
<feature type="transmembrane region" description="Helical" evidence="4">
    <location>
        <begin position="563"/>
        <end position="584"/>
    </location>
</feature>
<dbReference type="SMART" id="SM00382">
    <property type="entry name" value="AAA"/>
    <property type="match status" value="1"/>
</dbReference>
<dbReference type="InterPro" id="IPR017911">
    <property type="entry name" value="MacB-like_ATP-bd"/>
</dbReference>
<dbReference type="Proteomes" id="UP000287101">
    <property type="component" value="Unassembled WGS sequence"/>
</dbReference>
<reference evidence="6 7" key="1">
    <citation type="submission" date="2017-05" db="EMBL/GenBank/DDBJ databases">
        <title>Vagococcus spp. assemblies.</title>
        <authorList>
            <person name="Gulvik C.A."/>
        </authorList>
    </citation>
    <scope>NUCLEOTIDE SEQUENCE [LARGE SCALE GENOMIC DNA]</scope>
    <source>
        <strain evidence="6 7">CCUG 41755</strain>
    </source>
</reference>
<keyword evidence="2" id="KW-0547">Nucleotide-binding</keyword>
<dbReference type="AlphaFoldDB" id="A0A430ABH1"/>
<dbReference type="GO" id="GO:0005886">
    <property type="term" value="C:plasma membrane"/>
    <property type="evidence" value="ECO:0007669"/>
    <property type="project" value="TreeGrafter"/>
</dbReference>
<dbReference type="PROSITE" id="PS50893">
    <property type="entry name" value="ABC_TRANSPORTER_2"/>
    <property type="match status" value="1"/>
</dbReference>
<protein>
    <recommendedName>
        <fullName evidence="5">ABC transporter domain-containing protein</fullName>
    </recommendedName>
</protein>
<dbReference type="RefSeq" id="WP_126830010.1">
    <property type="nucleotide sequence ID" value="NZ_CBCRYB010000006.1"/>
</dbReference>
<evidence type="ECO:0000256" key="4">
    <source>
        <dbReference type="SAM" id="Phobius"/>
    </source>
</evidence>
<dbReference type="InterPro" id="IPR003593">
    <property type="entry name" value="AAA+_ATPase"/>
</dbReference>
<sequence>MYQLKNVTKKYDKKVVLEDVNYTAPTSGLLCVMGESGSGKSTLLSLIAGLDRDYEGDIQLAGQSLHELSDKALTQYRKDYIGFIFQEYHLLEGYTALENVVYPGVLKEQTQSAELKALALLEEVGLSDKASSKVEALSGGQKQRVAIARALLNEPEVIIADEPTGALDHETMTEIITVLQEIAKTRLVILITHDPEVCEYADEVLTIQEHKLIVARAMDKTVQHEAPTFRLTDYPKVNTAKLAAKEVKVGLSHYALLALCFAIASTCIMLALSAGGVVDNSIAKFKDKNEALANGYLNKKDGATDKVISELKKDPRLDTVYKQYVLKNLRLESQGKTVKLAEKYPMAKSKEGFSYGRMPKKGQNEVALSGTLAKQFAPKINELIGETLKLTVNNQTESYKVSGIYNAGYDDIYLSSDSEIAYYKALKNEKWYAVSFEVTQFDSLPHVYKDLMAKKLKPEMAVEEVKAMLASFAKLKSLFLVITGLVLLVCLFLVSVMMMKLQATRKKTLSILAALGFNRALLSRIIDWENVILTLGTVVLTSLSLVGCYAISKGFNIPLMLSLSQLLSIIAVTAGTVLIISWLMKKVPKQAQLLMDLRE</sequence>
<keyword evidence="4" id="KW-0472">Membrane</keyword>
<name>A0A430ABH1_9ENTE</name>
<dbReference type="GO" id="GO:0022857">
    <property type="term" value="F:transmembrane transporter activity"/>
    <property type="evidence" value="ECO:0007669"/>
    <property type="project" value="TreeGrafter"/>
</dbReference>
<evidence type="ECO:0000256" key="3">
    <source>
        <dbReference type="ARBA" id="ARBA00022840"/>
    </source>
</evidence>
<dbReference type="InterPro" id="IPR017871">
    <property type="entry name" value="ABC_transporter-like_CS"/>
</dbReference>
<dbReference type="OrthoDB" id="2079174at2"/>
<proteinExistence type="predicted"/>
<dbReference type="PROSITE" id="PS00211">
    <property type="entry name" value="ABC_TRANSPORTER_1"/>
    <property type="match status" value="1"/>
</dbReference>
<dbReference type="GO" id="GO:0016887">
    <property type="term" value="F:ATP hydrolysis activity"/>
    <property type="evidence" value="ECO:0007669"/>
    <property type="project" value="InterPro"/>
</dbReference>